<reference evidence="3 4" key="1">
    <citation type="submission" date="2023-07" db="EMBL/GenBank/DDBJ databases">
        <title>Comparative genomics of wheat-associated soil bacteria to identify genetic determinants of phenazine resistance.</title>
        <authorList>
            <person name="Mouncey N."/>
        </authorList>
    </citation>
    <scope>NUCLEOTIDE SEQUENCE [LARGE SCALE GENOMIC DNA]</scope>
    <source>
        <strain evidence="3 4">W4I19-2</strain>
    </source>
</reference>
<gene>
    <name evidence="3" type="ORF">QFZ56_006035</name>
</gene>
<dbReference type="InterPro" id="IPR001959">
    <property type="entry name" value="Transposase"/>
</dbReference>
<proteinExistence type="predicted"/>
<keyword evidence="4" id="KW-1185">Reference proteome</keyword>
<organism evidence="3 4">
    <name type="scientific">Streptomyces achromogenes</name>
    <dbReference type="NCBI Taxonomy" id="67255"/>
    <lineage>
        <taxon>Bacteria</taxon>
        <taxon>Bacillati</taxon>
        <taxon>Actinomycetota</taxon>
        <taxon>Actinomycetes</taxon>
        <taxon>Kitasatosporales</taxon>
        <taxon>Streptomycetaceae</taxon>
        <taxon>Streptomyces</taxon>
    </lineage>
</organism>
<protein>
    <recommendedName>
        <fullName evidence="2">Probable transposase IS891/IS1136/IS1341 domain-containing protein</fullName>
    </recommendedName>
</protein>
<evidence type="ECO:0000256" key="1">
    <source>
        <dbReference type="SAM" id="MobiDB-lite"/>
    </source>
</evidence>
<feature type="region of interest" description="Disordered" evidence="1">
    <location>
        <begin position="1"/>
        <end position="39"/>
    </location>
</feature>
<feature type="domain" description="Probable transposase IS891/IS1136/IS1341" evidence="2">
    <location>
        <begin position="19"/>
        <end position="77"/>
    </location>
</feature>
<dbReference type="Proteomes" id="UP001243364">
    <property type="component" value="Unassembled WGS sequence"/>
</dbReference>
<accession>A0ABU0Q8W7</accession>
<name>A0ABU0Q8W7_STRAH</name>
<dbReference type="Pfam" id="PF01385">
    <property type="entry name" value="OrfB_IS605"/>
    <property type="match status" value="1"/>
</dbReference>
<evidence type="ECO:0000259" key="2">
    <source>
        <dbReference type="Pfam" id="PF01385"/>
    </source>
</evidence>
<dbReference type="EMBL" id="JAUSYA010000001">
    <property type="protein sequence ID" value="MDQ0687072.1"/>
    <property type="molecule type" value="Genomic_DNA"/>
</dbReference>
<evidence type="ECO:0000313" key="3">
    <source>
        <dbReference type="EMBL" id="MDQ0687072.1"/>
    </source>
</evidence>
<comment type="caution">
    <text evidence="3">The sequence shown here is derived from an EMBL/GenBank/DDBJ whole genome shotgun (WGS) entry which is preliminary data.</text>
</comment>
<feature type="region of interest" description="Disordered" evidence="1">
    <location>
        <begin position="89"/>
        <end position="112"/>
    </location>
</feature>
<sequence>MPYTRVVHGGRDRGARSTRAPRNGPRPAKGQAASNGYREAKRLRARAYEKVARQRQDTGRKWARKVVRDHDAIAVEGFRPRFLAKSTMAHKAAEDQGLWSPNRAGSVASSLK</sequence>
<evidence type="ECO:0000313" key="4">
    <source>
        <dbReference type="Proteomes" id="UP001243364"/>
    </source>
</evidence>